<dbReference type="Proteomes" id="UP000186594">
    <property type="component" value="Unassembled WGS sequence"/>
</dbReference>
<keyword evidence="3" id="KW-0804">Transcription</keyword>
<dbReference type="GO" id="GO:0006325">
    <property type="term" value="P:chromatin organization"/>
    <property type="evidence" value="ECO:0007669"/>
    <property type="project" value="UniProtKB-KW"/>
</dbReference>
<accession>A0A1U7LVG8</accession>
<dbReference type="InterPro" id="IPR003150">
    <property type="entry name" value="DNA-bd_RFX"/>
</dbReference>
<dbReference type="InterPro" id="IPR016024">
    <property type="entry name" value="ARM-type_fold"/>
</dbReference>
<reference evidence="7 8" key="1">
    <citation type="submission" date="2016-04" db="EMBL/GenBank/DDBJ databases">
        <title>Evolutionary innovation and constraint leading to complex multicellularity in the Ascomycota.</title>
        <authorList>
            <person name="Cisse O."/>
            <person name="Nguyen A."/>
            <person name="Hewitt D.A."/>
            <person name="Jedd G."/>
            <person name="Stajich J.E."/>
        </authorList>
    </citation>
    <scope>NUCLEOTIDE SEQUENCE [LARGE SCALE GENOMIC DNA]</scope>
    <source>
        <strain evidence="7 8">DAH-3</strain>
    </source>
</reference>
<protein>
    <submittedName>
        <fullName evidence="7">Chromatin structure-remodeling complex subunit rsc9</fullName>
    </submittedName>
</protein>
<organism evidence="7 8">
    <name type="scientific">Neolecta irregularis (strain DAH-3)</name>
    <dbReference type="NCBI Taxonomy" id="1198029"/>
    <lineage>
        <taxon>Eukaryota</taxon>
        <taxon>Fungi</taxon>
        <taxon>Dikarya</taxon>
        <taxon>Ascomycota</taxon>
        <taxon>Taphrinomycotina</taxon>
        <taxon>Neolectales</taxon>
        <taxon>Neolectaceae</taxon>
        <taxon>Neolecta</taxon>
    </lineage>
</organism>
<dbReference type="SUPFAM" id="SSF48371">
    <property type="entry name" value="ARM repeat"/>
    <property type="match status" value="1"/>
</dbReference>
<dbReference type="GO" id="GO:0016586">
    <property type="term" value="C:RSC-type complex"/>
    <property type="evidence" value="ECO:0007669"/>
    <property type="project" value="TreeGrafter"/>
</dbReference>
<dbReference type="PANTHER" id="PTHR22970:SF14">
    <property type="entry name" value="AT-RICH INTERACTIVE DOMAIN-CONTAINING PROTEIN 2"/>
    <property type="match status" value="1"/>
</dbReference>
<evidence type="ECO:0000256" key="5">
    <source>
        <dbReference type="SAM" id="MobiDB-lite"/>
    </source>
</evidence>
<keyword evidence="4" id="KW-0539">Nucleus</keyword>
<dbReference type="GO" id="GO:0006355">
    <property type="term" value="P:regulation of DNA-templated transcription"/>
    <property type="evidence" value="ECO:0007669"/>
    <property type="project" value="InterPro"/>
</dbReference>
<evidence type="ECO:0000256" key="1">
    <source>
        <dbReference type="ARBA" id="ARBA00022853"/>
    </source>
</evidence>
<keyword evidence="2" id="KW-0805">Transcription regulation</keyword>
<dbReference type="AlphaFoldDB" id="A0A1U7LVG8"/>
<dbReference type="GO" id="GO:0003677">
    <property type="term" value="F:DNA binding"/>
    <property type="evidence" value="ECO:0007669"/>
    <property type="project" value="InterPro"/>
</dbReference>
<evidence type="ECO:0000313" key="7">
    <source>
        <dbReference type="EMBL" id="OLL26670.1"/>
    </source>
</evidence>
<dbReference type="InterPro" id="IPR052406">
    <property type="entry name" value="Chromatin_Remodeling_Comp"/>
</dbReference>
<keyword evidence="8" id="KW-1185">Reference proteome</keyword>
<dbReference type="STRING" id="1198029.A0A1U7LVG8"/>
<feature type="domain" description="RFX-type winged-helix" evidence="6">
    <location>
        <begin position="305"/>
        <end position="383"/>
    </location>
</feature>
<evidence type="ECO:0000256" key="4">
    <source>
        <dbReference type="ARBA" id="ARBA00023242"/>
    </source>
</evidence>
<dbReference type="OrthoDB" id="338531at2759"/>
<comment type="caution">
    <text evidence="7">The sequence shown here is derived from an EMBL/GenBank/DDBJ whole genome shotgun (WGS) entry which is preliminary data.</text>
</comment>
<dbReference type="EMBL" id="LXFE01000155">
    <property type="protein sequence ID" value="OLL26670.1"/>
    <property type="molecule type" value="Genomic_DNA"/>
</dbReference>
<proteinExistence type="predicted"/>
<dbReference type="PANTHER" id="PTHR22970">
    <property type="entry name" value="AT-RICH INTERACTIVE DOMAIN-CONTAINING PROTEIN 2"/>
    <property type="match status" value="1"/>
</dbReference>
<gene>
    <name evidence="7" type="ORF">NEOLI_002603</name>
</gene>
<evidence type="ECO:0000256" key="3">
    <source>
        <dbReference type="ARBA" id="ARBA00023163"/>
    </source>
</evidence>
<evidence type="ECO:0000256" key="2">
    <source>
        <dbReference type="ARBA" id="ARBA00023015"/>
    </source>
</evidence>
<name>A0A1U7LVG8_NEOID</name>
<sequence length="549" mass="61924">MMRIALALKSGLSAEIDWAMRHLVRFSFEAGDGLRLEQIPDLSETLLSKVDSLWIMLHALSLDHPKSPADLDDAEIETVLSTPAAQTQMDKVLEATLVLRNCALQRDNARYLASIPQAKGVLARAMALPQHRELVELKQNIMDVTEAISLYITRQSPLDTFYIHLADLLDNEDRVFLITALRSLSRLAIHDDDHLLLQNIKQSTLNRLILLLTLQDEDLVSACLDFFYQYTSYLNNVGSLLDSPGCTAFFQSLVRLLLHNAQNFQERRPLQQRPGQNTKSVPSGPPDLPPDLITELLNFPEPERSFRWMRVCYKESLDDFVTQVSLWQSYQLRFQPYAQSHPLLKPADVIKNVSVVFSAVVALVEPSPDGQQKFILKGLRPRDSPLTVNGNKFLHCSWTSQQTNWAPCNGLFMDSKDLLRHIMDRHIESTLVSTRPCQWAGCERFKDGEEATRSVTITHLKTHIPHDSDAPSVSNKDSTDVVVHSYRTAVDERGQPVGLALTASLVLRNLSKSRSSIDAFKLIERDLLRIAAINESLNVYVTELLATTL</sequence>
<keyword evidence="1" id="KW-0156">Chromatin regulator</keyword>
<dbReference type="Gene3D" id="3.30.160.60">
    <property type="entry name" value="Classic Zinc Finger"/>
    <property type="match status" value="1"/>
</dbReference>
<dbReference type="OMA" id="PQRCYEW"/>
<evidence type="ECO:0000313" key="8">
    <source>
        <dbReference type="Proteomes" id="UP000186594"/>
    </source>
</evidence>
<dbReference type="PROSITE" id="PS51526">
    <property type="entry name" value="RFX_DBD"/>
    <property type="match status" value="1"/>
</dbReference>
<feature type="region of interest" description="Disordered" evidence="5">
    <location>
        <begin position="267"/>
        <end position="289"/>
    </location>
</feature>
<evidence type="ECO:0000259" key="6">
    <source>
        <dbReference type="PROSITE" id="PS51526"/>
    </source>
</evidence>